<organism evidence="2 3">
    <name type="scientific">Nitritalea halalkaliphila LW7</name>
    <dbReference type="NCBI Taxonomy" id="1189621"/>
    <lineage>
        <taxon>Bacteria</taxon>
        <taxon>Pseudomonadati</taxon>
        <taxon>Bacteroidota</taxon>
        <taxon>Cytophagia</taxon>
        <taxon>Cytophagales</taxon>
        <taxon>Cyclobacteriaceae</taxon>
        <taxon>Nitritalea</taxon>
    </lineage>
</organism>
<reference evidence="2 3" key="1">
    <citation type="submission" date="2012-05" db="EMBL/GenBank/DDBJ databases">
        <title>Genome sequence of Nitritalea halalkaliphila LW7.</title>
        <authorList>
            <person name="Jangir P.K."/>
            <person name="Singh A."/>
            <person name="Shivaji S."/>
            <person name="Sharma R."/>
        </authorList>
    </citation>
    <scope>NUCLEOTIDE SEQUENCE [LARGE SCALE GENOMIC DNA]</scope>
    <source>
        <strain evidence="2 3">LW7</strain>
    </source>
</reference>
<keyword evidence="1" id="KW-1133">Transmembrane helix</keyword>
<keyword evidence="1" id="KW-0812">Transmembrane</keyword>
<accession>I5C0Q8</accession>
<feature type="transmembrane region" description="Helical" evidence="1">
    <location>
        <begin position="156"/>
        <end position="179"/>
    </location>
</feature>
<gene>
    <name evidence="2" type="ORF">A3SI_13432</name>
</gene>
<dbReference type="AlphaFoldDB" id="I5C0Q8"/>
<evidence type="ECO:0000313" key="2">
    <source>
        <dbReference type="EMBL" id="EIM75410.1"/>
    </source>
</evidence>
<evidence type="ECO:0000313" key="3">
    <source>
        <dbReference type="Proteomes" id="UP000005551"/>
    </source>
</evidence>
<dbReference type="STRING" id="1189621.A3SI_13432"/>
<keyword evidence="1" id="KW-0472">Membrane</keyword>
<feature type="transmembrane region" description="Helical" evidence="1">
    <location>
        <begin position="118"/>
        <end position="135"/>
    </location>
</feature>
<comment type="caution">
    <text evidence="2">The sequence shown here is derived from an EMBL/GenBank/DDBJ whole genome shotgun (WGS) entry which is preliminary data.</text>
</comment>
<protein>
    <submittedName>
        <fullName evidence="2">Uncharacterized protein</fullName>
    </submittedName>
</protein>
<sequence>MRTLSETEIQTIKTRLDRCLIAYQEIYDELLDHYITALEQLPEEAFLQKKEELDDTFSWSVIKDMEKALEKSAWKEFLRTARSSYKIWTLGWKELGTLLFVGLLFIPVFLLTGPEGTYLVSVFVLFSLVGFSIYFNKTKYGFSWSLARDAHKPRYILAHHFFGSHVFIFGITNLLAQLLPKLLENTSYASITPYLLLSLSMLLLAFCWVTFTSINLKTLKLIKT</sequence>
<proteinExistence type="predicted"/>
<name>I5C0Q8_9BACT</name>
<evidence type="ECO:0000256" key="1">
    <source>
        <dbReference type="SAM" id="Phobius"/>
    </source>
</evidence>
<feature type="transmembrane region" description="Helical" evidence="1">
    <location>
        <begin position="191"/>
        <end position="211"/>
    </location>
</feature>
<dbReference type="Proteomes" id="UP000005551">
    <property type="component" value="Unassembled WGS sequence"/>
</dbReference>
<dbReference type="EMBL" id="AJYA01000030">
    <property type="protein sequence ID" value="EIM75410.1"/>
    <property type="molecule type" value="Genomic_DNA"/>
</dbReference>
<feature type="transmembrane region" description="Helical" evidence="1">
    <location>
        <begin position="95"/>
        <end position="112"/>
    </location>
</feature>
<keyword evidence="3" id="KW-1185">Reference proteome</keyword>